<dbReference type="Gene3D" id="3.40.50.300">
    <property type="entry name" value="P-loop containing nucleotide triphosphate hydrolases"/>
    <property type="match status" value="1"/>
</dbReference>
<organism evidence="2 3">
    <name type="scientific">Rathayibacter tanaceti</name>
    <dbReference type="NCBI Taxonomy" id="1671680"/>
    <lineage>
        <taxon>Bacteria</taxon>
        <taxon>Bacillati</taxon>
        <taxon>Actinomycetota</taxon>
        <taxon>Actinomycetes</taxon>
        <taxon>Micrococcales</taxon>
        <taxon>Microbacteriaceae</taxon>
        <taxon>Rathayibacter</taxon>
    </lineage>
</organism>
<sequence>MGGAGAGGAAVPCRSPEGAGRGRRPPGRRQKARGRRQQAEWSRRSGAGRVEQRVDVLERIARRALDADVPGVRLVGIDGPSGSGKSTLAARVATRLGAPTVPIDDFVSWGDVTGWWPRFEEQVLAPLLAGRDAVYQQRDWSDWRGDSLGGWRTVAWAPVVVLEGVTCTRGAAGPLACRVWVETPRDERLRRGLERDGAEHRSLWERWMREEDAFFAADATRARADVVVPGTA</sequence>
<evidence type="ECO:0000313" key="3">
    <source>
        <dbReference type="Proteomes" id="UP000465031"/>
    </source>
</evidence>
<feature type="compositionally biased region" description="Basic residues" evidence="1">
    <location>
        <begin position="21"/>
        <end position="36"/>
    </location>
</feature>
<proteinExistence type="predicted"/>
<protein>
    <recommendedName>
        <fullName evidence="4">(d)CMP kinase</fullName>
    </recommendedName>
</protein>
<evidence type="ECO:0008006" key="4">
    <source>
        <dbReference type="Google" id="ProtNLM"/>
    </source>
</evidence>
<reference evidence="3" key="1">
    <citation type="submission" date="2019-12" db="EMBL/GenBank/DDBJ databases">
        <title>Complete and draft genome sequences of new strains and members of some known species of the genus Rathayibacter isolated from plants.</title>
        <authorList>
            <person name="Tarlachkov S.V."/>
            <person name="Starodumova I.P."/>
            <person name="Dorofeeva L.V."/>
            <person name="Prisyazhnaya N.V."/>
            <person name="Leyn S."/>
            <person name="Zlamal J."/>
            <person name="Elan M."/>
            <person name="Osterman A.L."/>
            <person name="Nadler S."/>
            <person name="Subbotin S.A."/>
            <person name="Evtushenko L.I."/>
        </authorList>
    </citation>
    <scope>NUCLEOTIDE SEQUENCE [LARGE SCALE GENOMIC DNA]</scope>
    <source>
        <strain evidence="3">VKM Ac-2761</strain>
    </source>
</reference>
<dbReference type="KEGG" id="rte:GSU10_01840"/>
<evidence type="ECO:0000256" key="1">
    <source>
        <dbReference type="SAM" id="MobiDB-lite"/>
    </source>
</evidence>
<name>A0AAE6RME6_9MICO</name>
<dbReference type="InterPro" id="IPR027417">
    <property type="entry name" value="P-loop_NTPase"/>
</dbReference>
<accession>A0AAE6RME6</accession>
<dbReference type="SUPFAM" id="SSF52540">
    <property type="entry name" value="P-loop containing nucleoside triphosphate hydrolases"/>
    <property type="match status" value="1"/>
</dbReference>
<feature type="region of interest" description="Disordered" evidence="1">
    <location>
        <begin position="1"/>
        <end position="47"/>
    </location>
</feature>
<dbReference type="EMBL" id="CP047186">
    <property type="protein sequence ID" value="QHC56882.1"/>
    <property type="molecule type" value="Genomic_DNA"/>
</dbReference>
<dbReference type="AlphaFoldDB" id="A0AAE6RME6"/>
<dbReference type="Proteomes" id="UP000465031">
    <property type="component" value="Chromosome"/>
</dbReference>
<evidence type="ECO:0000313" key="2">
    <source>
        <dbReference type="EMBL" id="QHC56882.1"/>
    </source>
</evidence>
<gene>
    <name evidence="2" type="ORF">GSU10_01840</name>
</gene>